<dbReference type="InterPro" id="IPR057326">
    <property type="entry name" value="KR_dom"/>
</dbReference>
<keyword evidence="2" id="KW-0521">NADP</keyword>
<dbReference type="CDD" id="cd05233">
    <property type="entry name" value="SDR_c"/>
    <property type="match status" value="1"/>
</dbReference>
<accession>A0A8H4JU90</accession>
<name>A0A8H4JU90_9HYPO</name>
<dbReference type="OrthoDB" id="2157530at2759"/>
<evidence type="ECO:0000313" key="8">
    <source>
        <dbReference type="Proteomes" id="UP000536711"/>
    </source>
</evidence>
<dbReference type="SUPFAM" id="SSF51735">
    <property type="entry name" value="NAD(P)-binding Rossmann-fold domains"/>
    <property type="match status" value="1"/>
</dbReference>
<dbReference type="EMBL" id="JAADJF010000097">
    <property type="protein sequence ID" value="KAF4439132.1"/>
    <property type="molecule type" value="Genomic_DNA"/>
</dbReference>
<evidence type="ECO:0000256" key="2">
    <source>
        <dbReference type="ARBA" id="ARBA00022857"/>
    </source>
</evidence>
<keyword evidence="8" id="KW-1185">Reference proteome</keyword>
<proteinExistence type="inferred from homology"/>
<feature type="region of interest" description="Disordered" evidence="5">
    <location>
        <begin position="18"/>
        <end position="40"/>
    </location>
</feature>
<dbReference type="Gene3D" id="3.40.50.720">
    <property type="entry name" value="NAD(P)-binding Rossmann-like Domain"/>
    <property type="match status" value="1"/>
</dbReference>
<dbReference type="PANTHER" id="PTHR24321:SF8">
    <property type="entry name" value="ESTRADIOL 17-BETA-DEHYDROGENASE 8-RELATED"/>
    <property type="match status" value="1"/>
</dbReference>
<dbReference type="PRINTS" id="PR00080">
    <property type="entry name" value="SDRFAMILY"/>
</dbReference>
<dbReference type="PRINTS" id="PR00081">
    <property type="entry name" value="GDHRDH"/>
</dbReference>
<evidence type="ECO:0000259" key="6">
    <source>
        <dbReference type="SMART" id="SM00822"/>
    </source>
</evidence>
<sequence length="824" mass="89921">MDTDPSWTSKPRGCRLRITFTDEESDDDSDDLMNEEDKRGSWESWEIPGKSRKRADLTLVDPCVCLDTNGFGASFMLSLGLLIKTPSAGRVTQVVLEENTNRTPVQVPMAWNYGSFITLAKVYSIISIALERVEFLEIQDELLKSLEAEMHDTDKLQIAAPVLPFLPPDGLCGGSQPLTLDRLQGLVSRVMSYYAVAPRVEVHRGPCGCLLPGGLAEVDKRVGLSGVKITPRRFYDALRSSEADLKDRLVTRSADEPVESYIALSYPWNSYNSQDLERIIGTVYEVLKHRYFWVDRWCIDQDSYEDKEIEVPKMKDYYSNAEYPLILPGMLFPFELAQLKAGGPKVRLYSLELVQQVKQIWDRCEWKRRCWTLQEAIMSKQCIFWTGQGSAPLIDSSQLVGILCSSPFGNSFIDTLPHLSMEVGHTDKRTLVAMSATIADPTEESIYQRAIVRCSSHGTIMDANACKRPLAVLLDKVRGREATLELDEYYSLFSMASDELPAVDYRIDPVQLVERMVGTGALGANILLTSTGRDTITNASWVPRMCVQRQYSVMGAGINAAHPHISDGAMVVAGHLLRMNTIAVTGAGSGIGRSTAIQLNKQGAKLSLADLDPVGLANTVKILDSEAISEDVISLVVDVSDENQVSDWIIQTVQRFGRLDGAANIAGIFKPKSIFDSTVQDWDLMMDVNAKGVFNCLQAQIAGIGGTGGSIVTVASAAGIRALPSAAVYAASKYAVVGLCASVAAEVGPKDIRVNTVAPGFIDTPMTQSTVPRNGNGEPGTGKQNPIARAAHPDEVTAVIVFLLSDQVSFVTGACWPVDGGNTI</sequence>
<dbReference type="PANTHER" id="PTHR24321">
    <property type="entry name" value="DEHYDROGENASES, SHORT CHAIN"/>
    <property type="match status" value="1"/>
</dbReference>
<dbReference type="InterPro" id="IPR036291">
    <property type="entry name" value="NAD(P)-bd_dom_sf"/>
</dbReference>
<evidence type="ECO:0000256" key="5">
    <source>
        <dbReference type="SAM" id="MobiDB-lite"/>
    </source>
</evidence>
<keyword evidence="4" id="KW-0520">NAD</keyword>
<keyword evidence="3" id="KW-0560">Oxidoreductase</keyword>
<comment type="similarity">
    <text evidence="1">Belongs to the short-chain dehydrogenases/reductases (SDR) family.</text>
</comment>
<gene>
    <name evidence="7" type="ORF">FACUT_4369</name>
</gene>
<dbReference type="Pfam" id="PF13561">
    <property type="entry name" value="adh_short_C2"/>
    <property type="match status" value="1"/>
</dbReference>
<dbReference type="Pfam" id="PF06985">
    <property type="entry name" value="HET"/>
    <property type="match status" value="1"/>
</dbReference>
<evidence type="ECO:0000256" key="4">
    <source>
        <dbReference type="ARBA" id="ARBA00023027"/>
    </source>
</evidence>
<dbReference type="Proteomes" id="UP000536711">
    <property type="component" value="Unassembled WGS sequence"/>
</dbReference>
<dbReference type="GO" id="GO:0016491">
    <property type="term" value="F:oxidoreductase activity"/>
    <property type="evidence" value="ECO:0007669"/>
    <property type="project" value="UniProtKB-KW"/>
</dbReference>
<evidence type="ECO:0000313" key="7">
    <source>
        <dbReference type="EMBL" id="KAF4439132.1"/>
    </source>
</evidence>
<dbReference type="FunFam" id="3.40.50.720:FF:000084">
    <property type="entry name" value="Short-chain dehydrogenase reductase"/>
    <property type="match status" value="1"/>
</dbReference>
<dbReference type="AlphaFoldDB" id="A0A8H4JU90"/>
<dbReference type="InterPro" id="IPR010730">
    <property type="entry name" value="HET"/>
</dbReference>
<evidence type="ECO:0000256" key="1">
    <source>
        <dbReference type="ARBA" id="ARBA00006484"/>
    </source>
</evidence>
<dbReference type="InterPro" id="IPR002347">
    <property type="entry name" value="SDR_fam"/>
</dbReference>
<feature type="domain" description="Ketoreductase" evidence="6">
    <location>
        <begin position="580"/>
        <end position="764"/>
    </location>
</feature>
<dbReference type="InterPro" id="IPR020904">
    <property type="entry name" value="Sc_DH/Rdtase_CS"/>
</dbReference>
<dbReference type="PROSITE" id="PS00061">
    <property type="entry name" value="ADH_SHORT"/>
    <property type="match status" value="1"/>
</dbReference>
<evidence type="ECO:0000256" key="3">
    <source>
        <dbReference type="ARBA" id="ARBA00023002"/>
    </source>
</evidence>
<feature type="compositionally biased region" description="Acidic residues" evidence="5">
    <location>
        <begin position="21"/>
        <end position="34"/>
    </location>
</feature>
<reference evidence="7 8" key="1">
    <citation type="submission" date="2020-01" db="EMBL/GenBank/DDBJ databases">
        <title>Identification and distribution of gene clusters putatively required for synthesis of sphingolipid metabolism inhibitors in phylogenetically diverse species of the filamentous fungus Fusarium.</title>
        <authorList>
            <person name="Kim H.-S."/>
            <person name="Busman M."/>
            <person name="Brown D.W."/>
            <person name="Divon H."/>
            <person name="Uhlig S."/>
            <person name="Proctor R.H."/>
        </authorList>
    </citation>
    <scope>NUCLEOTIDE SEQUENCE [LARGE SCALE GENOMIC DNA]</scope>
    <source>
        <strain evidence="7 8">NRRL 13308</strain>
    </source>
</reference>
<protein>
    <submittedName>
        <fullName evidence="7">3-oxoacyl-acyl-carrierreductase</fullName>
    </submittedName>
</protein>
<feature type="region of interest" description="Disordered" evidence="5">
    <location>
        <begin position="765"/>
        <end position="787"/>
    </location>
</feature>
<comment type="caution">
    <text evidence="7">The sequence shown here is derived from an EMBL/GenBank/DDBJ whole genome shotgun (WGS) entry which is preliminary data.</text>
</comment>
<organism evidence="7 8">
    <name type="scientific">Fusarium acutatum</name>
    <dbReference type="NCBI Taxonomy" id="78861"/>
    <lineage>
        <taxon>Eukaryota</taxon>
        <taxon>Fungi</taxon>
        <taxon>Dikarya</taxon>
        <taxon>Ascomycota</taxon>
        <taxon>Pezizomycotina</taxon>
        <taxon>Sordariomycetes</taxon>
        <taxon>Hypocreomycetidae</taxon>
        <taxon>Hypocreales</taxon>
        <taxon>Nectriaceae</taxon>
        <taxon>Fusarium</taxon>
        <taxon>Fusarium fujikuroi species complex</taxon>
    </lineage>
</organism>
<dbReference type="SMART" id="SM00822">
    <property type="entry name" value="PKS_KR"/>
    <property type="match status" value="1"/>
</dbReference>